<feature type="compositionally biased region" description="Basic and acidic residues" evidence="9">
    <location>
        <begin position="1"/>
        <end position="11"/>
    </location>
</feature>
<protein>
    <submittedName>
        <fullName evidence="11">Cell division protein FtsQ</fullName>
    </submittedName>
</protein>
<feature type="compositionally biased region" description="Basic residues" evidence="9">
    <location>
        <begin position="15"/>
        <end position="27"/>
    </location>
</feature>
<dbReference type="Pfam" id="PF03799">
    <property type="entry name" value="FtsQ_DivIB_C"/>
    <property type="match status" value="1"/>
</dbReference>
<keyword evidence="4 11" id="KW-0132">Cell division</keyword>
<keyword evidence="2" id="KW-1003">Cell membrane</keyword>
<evidence type="ECO:0000256" key="7">
    <source>
        <dbReference type="ARBA" id="ARBA00023136"/>
    </source>
</evidence>
<dbReference type="GO" id="GO:0016020">
    <property type="term" value="C:membrane"/>
    <property type="evidence" value="ECO:0007669"/>
    <property type="project" value="UniProtKB-SubCell"/>
</dbReference>
<dbReference type="AlphaFoldDB" id="A0A0D6PC09"/>
<accession>A0A0D6PC09</accession>
<evidence type="ECO:0000256" key="8">
    <source>
        <dbReference type="ARBA" id="ARBA00023306"/>
    </source>
</evidence>
<dbReference type="EMBL" id="BANC01000018">
    <property type="protein sequence ID" value="GAN79187.1"/>
    <property type="molecule type" value="Genomic_DNA"/>
</dbReference>
<keyword evidence="3" id="KW-0997">Cell inner membrane</keyword>
<dbReference type="GO" id="GO:0090529">
    <property type="term" value="P:cell septum assembly"/>
    <property type="evidence" value="ECO:0007669"/>
    <property type="project" value="InterPro"/>
</dbReference>
<dbReference type="Gene3D" id="3.40.50.11690">
    <property type="entry name" value="Cell division protein FtsQ/DivIB"/>
    <property type="match status" value="1"/>
</dbReference>
<evidence type="ECO:0000259" key="10">
    <source>
        <dbReference type="PROSITE" id="PS51779"/>
    </source>
</evidence>
<dbReference type="PANTHER" id="PTHR35851:SF1">
    <property type="entry name" value="CELL DIVISION PROTEIN FTSQ"/>
    <property type="match status" value="1"/>
</dbReference>
<dbReference type="InterPro" id="IPR005548">
    <property type="entry name" value="Cell_div_FtsQ/DivIB_C"/>
</dbReference>
<dbReference type="InterPro" id="IPR026579">
    <property type="entry name" value="FtsQ"/>
</dbReference>
<evidence type="ECO:0000256" key="2">
    <source>
        <dbReference type="ARBA" id="ARBA00022475"/>
    </source>
</evidence>
<keyword evidence="5" id="KW-0812">Transmembrane</keyword>
<feature type="compositionally biased region" description="Pro residues" evidence="9">
    <location>
        <begin position="316"/>
        <end position="326"/>
    </location>
</feature>
<evidence type="ECO:0000256" key="4">
    <source>
        <dbReference type="ARBA" id="ARBA00022618"/>
    </source>
</evidence>
<feature type="region of interest" description="Disordered" evidence="9">
    <location>
        <begin position="316"/>
        <end position="335"/>
    </location>
</feature>
<dbReference type="OrthoDB" id="9783091at2"/>
<proteinExistence type="predicted"/>
<dbReference type="InterPro" id="IPR013685">
    <property type="entry name" value="POTRA_FtsQ_type"/>
</dbReference>
<dbReference type="InterPro" id="IPR034746">
    <property type="entry name" value="POTRA"/>
</dbReference>
<evidence type="ECO:0000256" key="5">
    <source>
        <dbReference type="ARBA" id="ARBA00022692"/>
    </source>
</evidence>
<evidence type="ECO:0000313" key="11">
    <source>
        <dbReference type="EMBL" id="GAN79187.1"/>
    </source>
</evidence>
<organism evidence="11 12">
    <name type="scientific">Acidocella aminolytica 101 = DSM 11237</name>
    <dbReference type="NCBI Taxonomy" id="1120923"/>
    <lineage>
        <taxon>Bacteria</taxon>
        <taxon>Pseudomonadati</taxon>
        <taxon>Pseudomonadota</taxon>
        <taxon>Alphaproteobacteria</taxon>
        <taxon>Acetobacterales</taxon>
        <taxon>Acidocellaceae</taxon>
        <taxon>Acidocella</taxon>
    </lineage>
</organism>
<dbReference type="Pfam" id="PF08478">
    <property type="entry name" value="POTRA_1"/>
    <property type="match status" value="1"/>
</dbReference>
<dbReference type="RefSeq" id="WP_048877654.1">
    <property type="nucleotide sequence ID" value="NZ_BANC01000018.1"/>
</dbReference>
<evidence type="ECO:0000256" key="3">
    <source>
        <dbReference type="ARBA" id="ARBA00022519"/>
    </source>
</evidence>
<evidence type="ECO:0000256" key="9">
    <source>
        <dbReference type="SAM" id="MobiDB-lite"/>
    </source>
</evidence>
<dbReference type="STRING" id="1120923.SAMN02746095_01545"/>
<feature type="domain" description="POTRA" evidence="10">
    <location>
        <begin position="112"/>
        <end position="180"/>
    </location>
</feature>
<keyword evidence="6" id="KW-1133">Transmembrane helix</keyword>
<comment type="subcellular location">
    <subcellularLocation>
        <location evidence="1">Membrane</location>
    </subcellularLocation>
</comment>
<gene>
    <name evidence="11" type="ORF">Aam_018_011</name>
</gene>
<keyword evidence="7" id="KW-0472">Membrane</keyword>
<comment type="caution">
    <text evidence="11">The sequence shown here is derived from an EMBL/GenBank/DDBJ whole genome shotgun (WGS) entry which is preliminary data.</text>
</comment>
<evidence type="ECO:0000256" key="1">
    <source>
        <dbReference type="ARBA" id="ARBA00004370"/>
    </source>
</evidence>
<dbReference type="Proteomes" id="UP000032668">
    <property type="component" value="Unassembled WGS sequence"/>
</dbReference>
<feature type="region of interest" description="Disordered" evidence="9">
    <location>
        <begin position="1"/>
        <end position="37"/>
    </location>
</feature>
<sequence>MPRVETLERPVKAPPRQRGRSSARGKKAPPPQDRLSQRTLFLRRVKRSLKPGLWILGATAVLVVGAELVRTLPGAKPHPAPPADAMLAAAPPAPAPVEQPGLLAEALAAIGFRIHHIEIHGAATIDPRALSAAVDVKAGDPTFGMSLARIQQRVDALGPVRDATVERILPGTLVVDITERDVYAIWQTIQNGQPIFQLIDKNGDVIADQNAAAAKRRQPSLLLLSGADAPQQASTLIPELKAQPSVYAHVAAAERVDGLRWNLILKNHTVVKLPDGDEAAALAQLTKLQASMQLLDRPVEAIDLRQPGRLVVLPYTLPPPPPPPGKAPVKRQEGQ</sequence>
<keyword evidence="12" id="KW-1185">Reference proteome</keyword>
<name>A0A0D6PC09_9PROT</name>
<dbReference type="Gene3D" id="3.10.20.310">
    <property type="entry name" value="membrane protein fhac"/>
    <property type="match status" value="1"/>
</dbReference>
<evidence type="ECO:0000256" key="6">
    <source>
        <dbReference type="ARBA" id="ARBA00022989"/>
    </source>
</evidence>
<dbReference type="InterPro" id="IPR045335">
    <property type="entry name" value="FtsQ_C_sf"/>
</dbReference>
<evidence type="ECO:0000313" key="12">
    <source>
        <dbReference type="Proteomes" id="UP000032668"/>
    </source>
</evidence>
<reference evidence="11 12" key="1">
    <citation type="submission" date="2012-11" db="EMBL/GenBank/DDBJ databases">
        <title>Whole genome sequence of Acidocella aminolytica 101 = DSM 11237.</title>
        <authorList>
            <person name="Azuma Y."/>
            <person name="Higashiura N."/>
            <person name="Hirakawa H."/>
            <person name="Matsushita K."/>
        </authorList>
    </citation>
    <scope>NUCLEOTIDE SEQUENCE [LARGE SCALE GENOMIC DNA]</scope>
    <source>
        <strain evidence="12">101 / DSM 11237</strain>
    </source>
</reference>
<dbReference type="PANTHER" id="PTHR35851">
    <property type="entry name" value="CELL DIVISION PROTEIN FTSQ"/>
    <property type="match status" value="1"/>
</dbReference>
<dbReference type="PROSITE" id="PS51779">
    <property type="entry name" value="POTRA"/>
    <property type="match status" value="1"/>
</dbReference>
<keyword evidence="8" id="KW-0131">Cell cycle</keyword>